<evidence type="ECO:0000313" key="6">
    <source>
        <dbReference type="Proteomes" id="UP000006034"/>
    </source>
</evidence>
<keyword evidence="6" id="KW-1185">Reference proteome</keyword>
<dbReference type="eggNOG" id="COG2932">
    <property type="taxonomic scope" value="Bacteria"/>
</dbReference>
<name>E5Y7M4_BILW3</name>
<dbReference type="GO" id="GO:0003677">
    <property type="term" value="F:DNA binding"/>
    <property type="evidence" value="ECO:0007669"/>
    <property type="project" value="UniProtKB-KW"/>
</dbReference>
<dbReference type="HOGENOM" id="CLU_066192_1_2_7"/>
<dbReference type="CDD" id="cd00093">
    <property type="entry name" value="HTH_XRE"/>
    <property type="match status" value="1"/>
</dbReference>
<proteinExistence type="predicted"/>
<protein>
    <recommendedName>
        <fullName evidence="4">HTH cro/C1-type domain-containing protein</fullName>
    </recommendedName>
</protein>
<dbReference type="Pfam" id="PF01381">
    <property type="entry name" value="HTH_3"/>
    <property type="match status" value="1"/>
</dbReference>
<sequence>MSSIADRLVFLRGSATQAEFADRVGINVNTLRGYEKGRALPGYEVLESLCSKLNVSPNWILTGQGNVLQEAPFSGLNETPRPLPQPELAEPMPSCDVDLIMIPMVEARLSAGHGSLEVGGDSERSYAFRSDFLHRKGNPREMVLMRVSGDSMEPEIMDNDIVLIDQGKRDVTPGRLYAIGFDEAIYLKRIDILPGKVILKSTNAAYPPVELDTRGDCEDAFRVIGRVLWCGREYK</sequence>
<dbReference type="InterPro" id="IPR001387">
    <property type="entry name" value="Cro/C1-type_HTH"/>
</dbReference>
<dbReference type="RefSeq" id="WP_005028001.1">
    <property type="nucleotide sequence ID" value="NZ_KE150238.1"/>
</dbReference>
<dbReference type="PANTHER" id="PTHR40661">
    <property type="match status" value="1"/>
</dbReference>
<reference evidence="5 6" key="2">
    <citation type="submission" date="2013-04" db="EMBL/GenBank/DDBJ databases">
        <title>The Genome Sequence of Bilophila wadsworthia 3_1_6.</title>
        <authorList>
            <consortium name="The Broad Institute Genomics Platform"/>
            <person name="Earl A."/>
            <person name="Ward D."/>
            <person name="Feldgarden M."/>
            <person name="Gevers D."/>
            <person name="Sibley C."/>
            <person name="Strauss J."/>
            <person name="Allen-Vercoe E."/>
            <person name="Walker B."/>
            <person name="Young S."/>
            <person name="Zeng Q."/>
            <person name="Gargeya S."/>
            <person name="Fitzgerald M."/>
            <person name="Haas B."/>
            <person name="Abouelleil A."/>
            <person name="Allen A.W."/>
            <person name="Alvarado L."/>
            <person name="Arachchi H.M."/>
            <person name="Berlin A.M."/>
            <person name="Chapman S.B."/>
            <person name="Gainer-Dewar J."/>
            <person name="Goldberg J."/>
            <person name="Griggs A."/>
            <person name="Gujja S."/>
            <person name="Hansen M."/>
            <person name="Howarth C."/>
            <person name="Imamovic A."/>
            <person name="Ireland A."/>
            <person name="Larimer J."/>
            <person name="McCowan C."/>
            <person name="Murphy C."/>
            <person name="Pearson M."/>
            <person name="Poon T.W."/>
            <person name="Priest M."/>
            <person name="Roberts A."/>
            <person name="Saif S."/>
            <person name="Shea T."/>
            <person name="Sisk P."/>
            <person name="Sykes S."/>
            <person name="Wortman J."/>
            <person name="Nusbaum C."/>
            <person name="Birren B."/>
        </authorList>
    </citation>
    <scope>NUCLEOTIDE SEQUENCE [LARGE SCALE GENOMIC DNA]</scope>
    <source>
        <strain evidence="5 6">3_1_6</strain>
    </source>
</reference>
<keyword evidence="1" id="KW-0805">Transcription regulation</keyword>
<dbReference type="SUPFAM" id="SSF47413">
    <property type="entry name" value="lambda repressor-like DNA-binding domains"/>
    <property type="match status" value="1"/>
</dbReference>
<dbReference type="SMART" id="SM00530">
    <property type="entry name" value="HTH_XRE"/>
    <property type="match status" value="1"/>
</dbReference>
<evidence type="ECO:0000313" key="5">
    <source>
        <dbReference type="EMBL" id="EFV43983.1"/>
    </source>
</evidence>
<dbReference type="CDD" id="cd06529">
    <property type="entry name" value="S24_LexA-like"/>
    <property type="match status" value="1"/>
</dbReference>
<evidence type="ECO:0000256" key="2">
    <source>
        <dbReference type="ARBA" id="ARBA00023125"/>
    </source>
</evidence>
<dbReference type="Proteomes" id="UP000006034">
    <property type="component" value="Unassembled WGS sequence"/>
</dbReference>
<evidence type="ECO:0000256" key="1">
    <source>
        <dbReference type="ARBA" id="ARBA00023015"/>
    </source>
</evidence>
<reference evidence="5 6" key="1">
    <citation type="submission" date="2010-10" db="EMBL/GenBank/DDBJ databases">
        <authorList>
            <consortium name="The Broad Institute Genome Sequencing Platform"/>
            <person name="Ward D."/>
            <person name="Earl A."/>
            <person name="Feldgarden M."/>
            <person name="Young S.K."/>
            <person name="Gargeya S."/>
            <person name="Zeng Q."/>
            <person name="Alvarado L."/>
            <person name="Berlin A."/>
            <person name="Bochicchio J."/>
            <person name="Chapman S.B."/>
            <person name="Chen Z."/>
            <person name="Freedman E."/>
            <person name="Gellesch M."/>
            <person name="Goldberg J."/>
            <person name="Griggs A."/>
            <person name="Gujja S."/>
            <person name="Heilman E."/>
            <person name="Heiman D."/>
            <person name="Howarth C."/>
            <person name="Mehta T."/>
            <person name="Neiman D."/>
            <person name="Pearson M."/>
            <person name="Roberts A."/>
            <person name="Saif S."/>
            <person name="Shea T."/>
            <person name="Shenoy N."/>
            <person name="Sisk P."/>
            <person name="Stolte C."/>
            <person name="Sykes S."/>
            <person name="White J."/>
            <person name="Yandava C."/>
            <person name="Allen-Vercoe E."/>
            <person name="Sibley C."/>
            <person name="Ambrose C.E."/>
            <person name="Strauss J."/>
            <person name="Daigneault M."/>
            <person name="Haas B."/>
            <person name="Nusbaum C."/>
            <person name="Birren B."/>
        </authorList>
    </citation>
    <scope>NUCLEOTIDE SEQUENCE [LARGE SCALE GENOMIC DNA]</scope>
    <source>
        <strain evidence="5 6">3_1_6</strain>
    </source>
</reference>
<dbReference type="AlphaFoldDB" id="E5Y7M4"/>
<feature type="domain" description="HTH cro/C1-type" evidence="4">
    <location>
        <begin position="16"/>
        <end position="60"/>
    </location>
</feature>
<dbReference type="STRING" id="563192.HMPREF0179_02189"/>
<dbReference type="GeneID" id="78085332"/>
<organism evidence="5 6">
    <name type="scientific">Bilophila wadsworthia (strain 3_1_6)</name>
    <dbReference type="NCBI Taxonomy" id="563192"/>
    <lineage>
        <taxon>Bacteria</taxon>
        <taxon>Pseudomonadati</taxon>
        <taxon>Thermodesulfobacteriota</taxon>
        <taxon>Desulfovibrionia</taxon>
        <taxon>Desulfovibrionales</taxon>
        <taxon>Desulfovibrionaceae</taxon>
        <taxon>Bilophila</taxon>
    </lineage>
</organism>
<evidence type="ECO:0000256" key="3">
    <source>
        <dbReference type="ARBA" id="ARBA00023163"/>
    </source>
</evidence>
<dbReference type="EMBL" id="ADCP02000001">
    <property type="protein sequence ID" value="EFV43983.1"/>
    <property type="molecule type" value="Genomic_DNA"/>
</dbReference>
<comment type="caution">
    <text evidence="5">The sequence shown here is derived from an EMBL/GenBank/DDBJ whole genome shotgun (WGS) entry which is preliminary data.</text>
</comment>
<dbReference type="PANTHER" id="PTHR40661:SF3">
    <property type="entry name" value="FELS-1 PROPHAGE TRANSCRIPTIONAL REGULATOR"/>
    <property type="match status" value="1"/>
</dbReference>
<dbReference type="InterPro" id="IPR039418">
    <property type="entry name" value="LexA-like"/>
</dbReference>
<gene>
    <name evidence="5" type="ORF">HMPREF0179_02189</name>
</gene>
<dbReference type="Pfam" id="PF00717">
    <property type="entry name" value="Peptidase_S24"/>
    <property type="match status" value="1"/>
</dbReference>
<evidence type="ECO:0000259" key="4">
    <source>
        <dbReference type="PROSITE" id="PS50943"/>
    </source>
</evidence>
<keyword evidence="3" id="KW-0804">Transcription</keyword>
<dbReference type="InterPro" id="IPR036286">
    <property type="entry name" value="LexA/Signal_pep-like_sf"/>
</dbReference>
<dbReference type="Gene3D" id="2.10.109.10">
    <property type="entry name" value="Umud Fragment, subunit A"/>
    <property type="match status" value="1"/>
</dbReference>
<dbReference type="PROSITE" id="PS50943">
    <property type="entry name" value="HTH_CROC1"/>
    <property type="match status" value="1"/>
</dbReference>
<keyword evidence="2" id="KW-0238">DNA-binding</keyword>
<dbReference type="OrthoDB" id="5363392at2"/>
<dbReference type="InterPro" id="IPR015927">
    <property type="entry name" value="Peptidase_S24_S26A/B/C"/>
</dbReference>
<dbReference type="Gene3D" id="1.10.260.40">
    <property type="entry name" value="lambda repressor-like DNA-binding domains"/>
    <property type="match status" value="1"/>
</dbReference>
<dbReference type="InterPro" id="IPR010982">
    <property type="entry name" value="Lambda_DNA-bd_dom_sf"/>
</dbReference>
<accession>E5Y7M4</accession>
<dbReference type="SUPFAM" id="SSF51306">
    <property type="entry name" value="LexA/Signal peptidase"/>
    <property type="match status" value="1"/>
</dbReference>